<evidence type="ECO:0000259" key="8">
    <source>
        <dbReference type="Pfam" id="PF17042"/>
    </source>
</evidence>
<evidence type="ECO:0000256" key="3">
    <source>
        <dbReference type="ARBA" id="ARBA00022741"/>
    </source>
</evidence>
<protein>
    <submittedName>
        <fullName evidence="9">Uncharacterized protein YgbK (DUF1537 family)</fullName>
    </submittedName>
</protein>
<sequence length="464" mass="50176">MTLQKELLLAFYGDDFTGSTDALESLSRSGARTVLFIEPPTLQQVCQYEGLQAIGIAGLSRSLSLADMERELQPTFEALQALSPRHVHYKVCSTFDSSPSIGSIGKALEIGAEVFQSSWVPILVAAPSLGRYCTFGNLFARMGIGSQGVIHRLDRHPSMSVHPITPAHESDLRLHLAQQTERTTGLFDILQIEQPEPSVPFQEVLQKGFDNILFDALYDHHLPRIGKLLEENVPSHRPLFSVGSSGVGSALGAYWQQTGQLQARTDWESVDIDTPILVISGSCSPVSARQIAWAEQHGFASLGIDTAAVVEAENTLEVLEIIIQEAIQKIRQGQSAIVHTSKDNQDPRIAQTNAIFEQKGLTPAEIRSQTGLIFGNALGTVAREVVAQTNVQRVVVAGGDTSSYAARAMGIEAVEMLAPLTPGAPICVAHAPSSTLDGKQVIFKGGQVGAENYYEYVSCRGKDF</sequence>
<dbReference type="InterPro" id="IPR010737">
    <property type="entry name" value="4-carb_acid_sugar_kinase_N"/>
</dbReference>
<keyword evidence="5" id="KW-0067">ATP-binding</keyword>
<gene>
    <name evidence="9" type="ORF">FHS57_005856</name>
</gene>
<dbReference type="InterPro" id="IPR042213">
    <property type="entry name" value="NBD_C_sf"/>
</dbReference>
<dbReference type="Proteomes" id="UP000541352">
    <property type="component" value="Unassembled WGS sequence"/>
</dbReference>
<keyword evidence="4" id="KW-0418">Kinase</keyword>
<evidence type="ECO:0000256" key="4">
    <source>
        <dbReference type="ARBA" id="ARBA00022777"/>
    </source>
</evidence>
<evidence type="ECO:0000256" key="2">
    <source>
        <dbReference type="ARBA" id="ARBA00022679"/>
    </source>
</evidence>
<dbReference type="GO" id="GO:0005524">
    <property type="term" value="F:ATP binding"/>
    <property type="evidence" value="ECO:0007669"/>
    <property type="project" value="UniProtKB-KW"/>
</dbReference>
<dbReference type="RefSeq" id="WP_183979753.1">
    <property type="nucleotide sequence ID" value="NZ_JACIBY010000021.1"/>
</dbReference>
<keyword evidence="2" id="KW-0808">Transferase</keyword>
<name>A0A7W5ZUK4_9BACT</name>
<comment type="caution">
    <text evidence="9">The sequence shown here is derived from an EMBL/GenBank/DDBJ whole genome shotgun (WGS) entry which is preliminary data.</text>
</comment>
<dbReference type="InterPro" id="IPR037051">
    <property type="entry name" value="4-carb_acid_sugar_kinase_N_sf"/>
</dbReference>
<dbReference type="EMBL" id="JACIBY010000021">
    <property type="protein sequence ID" value="MBB3841827.1"/>
    <property type="molecule type" value="Genomic_DNA"/>
</dbReference>
<keyword evidence="10" id="KW-1185">Reference proteome</keyword>
<keyword evidence="6" id="KW-0119">Carbohydrate metabolism</keyword>
<dbReference type="Pfam" id="PF07005">
    <property type="entry name" value="SBD_N"/>
    <property type="match status" value="1"/>
</dbReference>
<dbReference type="Gene3D" id="3.40.50.10840">
    <property type="entry name" value="Putative sugar-binding, N-terminal domain"/>
    <property type="match status" value="1"/>
</dbReference>
<evidence type="ECO:0000259" key="7">
    <source>
        <dbReference type="Pfam" id="PF07005"/>
    </source>
</evidence>
<comment type="similarity">
    <text evidence="1">Belongs to the four-carbon acid sugar kinase family.</text>
</comment>
<dbReference type="AlphaFoldDB" id="A0A7W5ZUK4"/>
<dbReference type="Pfam" id="PF17042">
    <property type="entry name" value="NBD_C"/>
    <property type="match status" value="1"/>
</dbReference>
<evidence type="ECO:0000256" key="5">
    <source>
        <dbReference type="ARBA" id="ARBA00022840"/>
    </source>
</evidence>
<feature type="domain" description="Four-carbon acid sugar kinase nucleotide binding" evidence="8">
    <location>
        <begin position="277"/>
        <end position="452"/>
    </location>
</feature>
<evidence type="ECO:0000256" key="1">
    <source>
        <dbReference type="ARBA" id="ARBA00005715"/>
    </source>
</evidence>
<reference evidence="9 10" key="1">
    <citation type="submission" date="2020-08" db="EMBL/GenBank/DDBJ databases">
        <title>Genomic Encyclopedia of Type Strains, Phase IV (KMG-IV): sequencing the most valuable type-strain genomes for metagenomic binning, comparative biology and taxonomic classification.</title>
        <authorList>
            <person name="Goeker M."/>
        </authorList>
    </citation>
    <scope>NUCLEOTIDE SEQUENCE [LARGE SCALE GENOMIC DNA]</scope>
    <source>
        <strain evidence="9 10">DSM 17976</strain>
    </source>
</reference>
<proteinExistence type="inferred from homology"/>
<evidence type="ECO:0000313" key="10">
    <source>
        <dbReference type="Proteomes" id="UP000541352"/>
    </source>
</evidence>
<dbReference type="Gene3D" id="3.40.980.20">
    <property type="entry name" value="Four-carbon acid sugar kinase, nucleotide binding domain"/>
    <property type="match status" value="1"/>
</dbReference>
<accession>A0A7W5ZUK4</accession>
<evidence type="ECO:0000313" key="9">
    <source>
        <dbReference type="EMBL" id="MBB3841827.1"/>
    </source>
</evidence>
<keyword evidence="3" id="KW-0547">Nucleotide-binding</keyword>
<dbReference type="SUPFAM" id="SSF142764">
    <property type="entry name" value="YgbK-like"/>
    <property type="match status" value="1"/>
</dbReference>
<feature type="domain" description="Four-carbon acid sugar kinase N-terminal" evidence="7">
    <location>
        <begin position="9"/>
        <end position="251"/>
    </location>
</feature>
<evidence type="ECO:0000256" key="6">
    <source>
        <dbReference type="ARBA" id="ARBA00023277"/>
    </source>
</evidence>
<dbReference type="GO" id="GO:0016301">
    <property type="term" value="F:kinase activity"/>
    <property type="evidence" value="ECO:0007669"/>
    <property type="project" value="UniProtKB-KW"/>
</dbReference>
<organism evidence="9 10">
    <name type="scientific">Runella defluvii</name>
    <dbReference type="NCBI Taxonomy" id="370973"/>
    <lineage>
        <taxon>Bacteria</taxon>
        <taxon>Pseudomonadati</taxon>
        <taxon>Bacteroidota</taxon>
        <taxon>Cytophagia</taxon>
        <taxon>Cytophagales</taxon>
        <taxon>Spirosomataceae</taxon>
        <taxon>Runella</taxon>
    </lineage>
</organism>
<dbReference type="InterPro" id="IPR031475">
    <property type="entry name" value="NBD_C"/>
</dbReference>